<keyword evidence="2" id="KW-1185">Reference proteome</keyword>
<sequence length="156" mass="17330">MNKIILLLLVGLLVGSCQEKQPVVDYVGTKQKLNLNDKDVGGNSIEEIKLVPHIPDSIILGRQAVFKLTTSNSKHKIVQAYFDCLIDTSSYIDTVSYNVEYCNKELALINDTVVIALKPQKTGDFVFPHTILAISKGNDGIFRFHTGTFGYKVIDK</sequence>
<dbReference type="RefSeq" id="WP_302037132.1">
    <property type="nucleotide sequence ID" value="NZ_JAUKPO010000003.1"/>
</dbReference>
<accession>A0ABT8R6F8</accession>
<protein>
    <recommendedName>
        <fullName evidence="3">Lipoprotein</fullName>
    </recommendedName>
</protein>
<name>A0ABT8R6F8_9BACT</name>
<dbReference type="Proteomes" id="UP001168528">
    <property type="component" value="Unassembled WGS sequence"/>
</dbReference>
<gene>
    <name evidence="1" type="ORF">Q0590_08750</name>
</gene>
<evidence type="ECO:0000313" key="1">
    <source>
        <dbReference type="EMBL" id="MDO1446337.1"/>
    </source>
</evidence>
<comment type="caution">
    <text evidence="1">The sequence shown here is derived from an EMBL/GenBank/DDBJ whole genome shotgun (WGS) entry which is preliminary data.</text>
</comment>
<reference evidence="1" key="1">
    <citation type="submission" date="2023-07" db="EMBL/GenBank/DDBJ databases">
        <title>The genome sequence of Rhodocytophaga aerolata KACC 12507.</title>
        <authorList>
            <person name="Zhang X."/>
        </authorList>
    </citation>
    <scope>NUCLEOTIDE SEQUENCE</scope>
    <source>
        <strain evidence="1">KACC 12507</strain>
    </source>
</reference>
<dbReference type="PROSITE" id="PS51257">
    <property type="entry name" value="PROKAR_LIPOPROTEIN"/>
    <property type="match status" value="1"/>
</dbReference>
<proteinExistence type="predicted"/>
<organism evidence="1 2">
    <name type="scientific">Rhodocytophaga aerolata</name>
    <dbReference type="NCBI Taxonomy" id="455078"/>
    <lineage>
        <taxon>Bacteria</taxon>
        <taxon>Pseudomonadati</taxon>
        <taxon>Bacteroidota</taxon>
        <taxon>Cytophagia</taxon>
        <taxon>Cytophagales</taxon>
        <taxon>Rhodocytophagaceae</taxon>
        <taxon>Rhodocytophaga</taxon>
    </lineage>
</organism>
<evidence type="ECO:0008006" key="3">
    <source>
        <dbReference type="Google" id="ProtNLM"/>
    </source>
</evidence>
<evidence type="ECO:0000313" key="2">
    <source>
        <dbReference type="Proteomes" id="UP001168528"/>
    </source>
</evidence>
<dbReference type="EMBL" id="JAUKPO010000003">
    <property type="protein sequence ID" value="MDO1446337.1"/>
    <property type="molecule type" value="Genomic_DNA"/>
</dbReference>